<evidence type="ECO:0000256" key="5">
    <source>
        <dbReference type="ARBA" id="ARBA00022801"/>
    </source>
</evidence>
<proteinExistence type="inferred from homology"/>
<keyword evidence="5" id="KW-0378">Hydrolase</keyword>
<dbReference type="AlphaFoldDB" id="A0A1M7UTR9"/>
<dbReference type="GO" id="GO:0004519">
    <property type="term" value="F:endonuclease activity"/>
    <property type="evidence" value="ECO:0007669"/>
    <property type="project" value="UniProtKB-KW"/>
</dbReference>
<evidence type="ECO:0000256" key="1">
    <source>
        <dbReference type="ARBA" id="ARBA00008172"/>
    </source>
</evidence>
<evidence type="ECO:0000256" key="2">
    <source>
        <dbReference type="ARBA" id="ARBA00022649"/>
    </source>
</evidence>
<dbReference type="Gene3D" id="3.30.2310.20">
    <property type="entry name" value="RelE-like"/>
    <property type="match status" value="1"/>
</dbReference>
<keyword evidence="9" id="KW-1185">Reference proteome</keyword>
<keyword evidence="3" id="KW-0540">Nuclease</keyword>
<dbReference type="PANTHER" id="PTHR38039">
    <property type="entry name" value="TOXIN YOEB"/>
    <property type="match status" value="1"/>
</dbReference>
<evidence type="ECO:0000313" key="9">
    <source>
        <dbReference type="Proteomes" id="UP000184010"/>
    </source>
</evidence>
<dbReference type="Proteomes" id="UP000184010">
    <property type="component" value="Unassembled WGS sequence"/>
</dbReference>
<dbReference type="PANTHER" id="PTHR38039:SF1">
    <property type="entry name" value="TOXIN YOEB"/>
    <property type="match status" value="1"/>
</dbReference>
<reference evidence="9" key="1">
    <citation type="submission" date="2016-12" db="EMBL/GenBank/DDBJ databases">
        <authorList>
            <person name="Varghese N."/>
            <person name="Submissions S."/>
        </authorList>
    </citation>
    <scope>NUCLEOTIDE SEQUENCE [LARGE SCALE GENOMIC DNA]</scope>
    <source>
        <strain evidence="9">DSM 11544</strain>
    </source>
</reference>
<evidence type="ECO:0000256" key="7">
    <source>
        <dbReference type="ARBA" id="ARBA00050056"/>
    </source>
</evidence>
<dbReference type="InterPro" id="IPR035093">
    <property type="entry name" value="RelE/ParE_toxin_dom_sf"/>
</dbReference>
<dbReference type="EMBL" id="FRDN01000017">
    <property type="protein sequence ID" value="SHN86393.1"/>
    <property type="molecule type" value="Genomic_DNA"/>
</dbReference>
<dbReference type="Pfam" id="PF06769">
    <property type="entry name" value="YoeB_toxin"/>
    <property type="match status" value="1"/>
</dbReference>
<dbReference type="InterPro" id="IPR009614">
    <property type="entry name" value="YoeB_toxin"/>
</dbReference>
<evidence type="ECO:0000256" key="4">
    <source>
        <dbReference type="ARBA" id="ARBA00022759"/>
    </source>
</evidence>
<gene>
    <name evidence="8" type="ORF">SAMN02745215_04615</name>
</gene>
<dbReference type="RefSeq" id="WP_018213668.1">
    <property type="nucleotide sequence ID" value="NZ_FRDN01000017.1"/>
</dbReference>
<dbReference type="GO" id="GO:0006401">
    <property type="term" value="P:RNA catabolic process"/>
    <property type="evidence" value="ECO:0007669"/>
    <property type="project" value="InterPro"/>
</dbReference>
<dbReference type="STRING" id="1121395.SAMN02745215_04615"/>
<organism evidence="8 9">
    <name type="scientific">Desulfitobacterium chlororespirans DSM 11544</name>
    <dbReference type="NCBI Taxonomy" id="1121395"/>
    <lineage>
        <taxon>Bacteria</taxon>
        <taxon>Bacillati</taxon>
        <taxon>Bacillota</taxon>
        <taxon>Clostridia</taxon>
        <taxon>Eubacteriales</taxon>
        <taxon>Desulfitobacteriaceae</taxon>
        <taxon>Desulfitobacterium</taxon>
    </lineage>
</organism>
<dbReference type="GO" id="GO:0016787">
    <property type="term" value="F:hydrolase activity"/>
    <property type="evidence" value="ECO:0007669"/>
    <property type="project" value="UniProtKB-KW"/>
</dbReference>
<name>A0A1M7UTR9_9FIRM</name>
<sequence length="88" mass="10280">MKYSIVYTKKAIEDIPKLKSARLDKTAQELISILRVNPYQSPPKWEKLKGDLSGACSRRINHKHRLVYEVIDDAHTVKIISMWSHYDI</sequence>
<dbReference type="SUPFAM" id="SSF143011">
    <property type="entry name" value="RelE-like"/>
    <property type="match status" value="1"/>
</dbReference>
<dbReference type="GO" id="GO:0045892">
    <property type="term" value="P:negative regulation of DNA-templated transcription"/>
    <property type="evidence" value="ECO:0007669"/>
    <property type="project" value="TreeGrafter"/>
</dbReference>
<accession>A0A1M7UTR9</accession>
<evidence type="ECO:0000256" key="3">
    <source>
        <dbReference type="ARBA" id="ARBA00022722"/>
    </source>
</evidence>
<protein>
    <recommendedName>
        <fullName evidence="7">Endoribonuclease YoeB</fullName>
    </recommendedName>
    <alternativeName>
        <fullName evidence="6">Putative mRNA interferase YoeB</fullName>
    </alternativeName>
</protein>
<evidence type="ECO:0000256" key="6">
    <source>
        <dbReference type="ARBA" id="ARBA00030388"/>
    </source>
</evidence>
<comment type="similarity">
    <text evidence="1">Belongs to the YoeB family.</text>
</comment>
<keyword evidence="2" id="KW-1277">Toxin-antitoxin system</keyword>
<evidence type="ECO:0000313" key="8">
    <source>
        <dbReference type="EMBL" id="SHN86393.1"/>
    </source>
</evidence>
<keyword evidence="4" id="KW-0255">Endonuclease</keyword>
<dbReference type="NCBIfam" id="TIGR02116">
    <property type="entry name" value="toxin_Txe_YoeB"/>
    <property type="match status" value="1"/>
</dbReference>